<name>A0A1D7VMW5_9ACTN</name>
<reference evidence="2 3" key="1">
    <citation type="submission" date="2016-09" db="EMBL/GenBank/DDBJ databases">
        <title>Complete genome sequencing of Streptomyces lydicus 103 and metabolic pathways analysis of antibiotic biosynthesis.</title>
        <authorList>
            <person name="Jia N."/>
            <person name="Ding M.-Z."/>
            <person name="Gao F."/>
            <person name="Yuan Y.-J."/>
        </authorList>
    </citation>
    <scope>NUCLEOTIDE SEQUENCE [LARGE SCALE GENOMIC DNA]</scope>
    <source>
        <strain evidence="2 3">103</strain>
    </source>
</reference>
<dbReference type="AlphaFoldDB" id="A0A1D7VMW5"/>
<proteinExistence type="predicted"/>
<gene>
    <name evidence="2" type="ORF">SL103_17840</name>
</gene>
<dbReference type="KEGG" id="slc:SL103_17840"/>
<feature type="domain" description="Carrier" evidence="1">
    <location>
        <begin position="11"/>
        <end position="76"/>
    </location>
</feature>
<dbReference type="InterPro" id="IPR036736">
    <property type="entry name" value="ACP-like_sf"/>
</dbReference>
<evidence type="ECO:0000259" key="1">
    <source>
        <dbReference type="Pfam" id="PF00550"/>
    </source>
</evidence>
<dbReference type="RefSeq" id="WP_069570001.1">
    <property type="nucleotide sequence ID" value="NZ_JBIRFK010000005.1"/>
</dbReference>
<dbReference type="EMBL" id="CP017157">
    <property type="protein sequence ID" value="AOP47858.1"/>
    <property type="molecule type" value="Genomic_DNA"/>
</dbReference>
<dbReference type="InterPro" id="IPR009081">
    <property type="entry name" value="PP-bd_ACP"/>
</dbReference>
<dbReference type="Proteomes" id="UP000094094">
    <property type="component" value="Chromosome"/>
</dbReference>
<protein>
    <recommendedName>
        <fullName evidence="1">Carrier domain-containing protein</fullName>
    </recommendedName>
</protein>
<evidence type="ECO:0000313" key="3">
    <source>
        <dbReference type="Proteomes" id="UP000094094"/>
    </source>
</evidence>
<evidence type="ECO:0000313" key="2">
    <source>
        <dbReference type="EMBL" id="AOP47858.1"/>
    </source>
</evidence>
<accession>A0A1D7VMW5</accession>
<dbReference type="Pfam" id="PF00550">
    <property type="entry name" value="PP-binding"/>
    <property type="match status" value="1"/>
</dbReference>
<dbReference type="Gene3D" id="1.10.1200.10">
    <property type="entry name" value="ACP-like"/>
    <property type="match status" value="1"/>
</dbReference>
<organism evidence="2 3">
    <name type="scientific">Streptomyces lydicus</name>
    <dbReference type="NCBI Taxonomy" id="47763"/>
    <lineage>
        <taxon>Bacteria</taxon>
        <taxon>Bacillati</taxon>
        <taxon>Actinomycetota</taxon>
        <taxon>Actinomycetes</taxon>
        <taxon>Kitasatosporales</taxon>
        <taxon>Streptomycetaceae</taxon>
        <taxon>Streptomyces</taxon>
    </lineage>
</organism>
<sequence>MSPGASEAYAAICTALTETFGFLESELRPGATFEQLDIDSLALLEFALVMGAHLGVHSADTELRPGMTLGEAAEYVAALRSGAEAPGAAARPERSPTG</sequence>
<dbReference type="SUPFAM" id="SSF47336">
    <property type="entry name" value="ACP-like"/>
    <property type="match status" value="1"/>
</dbReference>
<keyword evidence="3" id="KW-1185">Reference proteome</keyword>